<dbReference type="Proteomes" id="UP000834106">
    <property type="component" value="Chromosome 13"/>
</dbReference>
<feature type="compositionally biased region" description="Basic and acidic residues" evidence="1">
    <location>
        <begin position="1"/>
        <end position="11"/>
    </location>
</feature>
<sequence>MEEERLEKHDVVTTGSEAAPNKNEKERGIADYNECTSKVSSFNGSVKKAKEWKRTLACKLFEERHSVDGGDGMDSLWETYEMEVKPICKTTKKKKKKKSEVESYKGSREEIDRQYGKMDMSLAGPNLGWISKAIKGIGWLHYVSKKNESRTLWKLGTLPPGYNPSISMDEINNAAVMQFWSMNIGLPFEAYAWRMAKLVL</sequence>
<feature type="region of interest" description="Disordered" evidence="1">
    <location>
        <begin position="1"/>
        <end position="28"/>
    </location>
</feature>
<evidence type="ECO:0000256" key="1">
    <source>
        <dbReference type="SAM" id="MobiDB-lite"/>
    </source>
</evidence>
<reference evidence="2" key="1">
    <citation type="submission" date="2023-05" db="EMBL/GenBank/DDBJ databases">
        <authorList>
            <person name="Huff M."/>
        </authorList>
    </citation>
    <scope>NUCLEOTIDE SEQUENCE</scope>
</reference>
<dbReference type="AlphaFoldDB" id="A0AAD2E358"/>
<evidence type="ECO:0000313" key="2">
    <source>
        <dbReference type="EMBL" id="CAI9774433.1"/>
    </source>
</evidence>
<evidence type="ECO:0000313" key="3">
    <source>
        <dbReference type="Proteomes" id="UP000834106"/>
    </source>
</evidence>
<dbReference type="PANTHER" id="PTHR36760">
    <property type="entry name" value="ACIDIC LEUCINE-RICH NUCLEAR PHOSPHOPROTEIN 32 FAMILY B PROTEIN"/>
    <property type="match status" value="1"/>
</dbReference>
<gene>
    <name evidence="2" type="ORF">FPE_LOCUS21863</name>
</gene>
<protein>
    <submittedName>
        <fullName evidence="2">Uncharacterized protein</fullName>
    </submittedName>
</protein>
<proteinExistence type="predicted"/>
<organism evidence="2 3">
    <name type="scientific">Fraxinus pennsylvanica</name>
    <dbReference type="NCBI Taxonomy" id="56036"/>
    <lineage>
        <taxon>Eukaryota</taxon>
        <taxon>Viridiplantae</taxon>
        <taxon>Streptophyta</taxon>
        <taxon>Embryophyta</taxon>
        <taxon>Tracheophyta</taxon>
        <taxon>Spermatophyta</taxon>
        <taxon>Magnoliopsida</taxon>
        <taxon>eudicotyledons</taxon>
        <taxon>Gunneridae</taxon>
        <taxon>Pentapetalae</taxon>
        <taxon>asterids</taxon>
        <taxon>lamiids</taxon>
        <taxon>Lamiales</taxon>
        <taxon>Oleaceae</taxon>
        <taxon>Oleeae</taxon>
        <taxon>Fraxinus</taxon>
    </lineage>
</organism>
<keyword evidence="3" id="KW-1185">Reference proteome</keyword>
<dbReference type="PANTHER" id="PTHR36760:SF1">
    <property type="entry name" value="ACIDIC LEUCINE-RICH NUCLEAR PHOSPHOPROTEIN 32 FAMILY B PROTEIN"/>
    <property type="match status" value="1"/>
</dbReference>
<accession>A0AAD2E358</accession>
<name>A0AAD2E358_9LAMI</name>
<dbReference type="EMBL" id="OU503048">
    <property type="protein sequence ID" value="CAI9774433.1"/>
    <property type="molecule type" value="Genomic_DNA"/>
</dbReference>